<evidence type="ECO:0000313" key="3">
    <source>
        <dbReference type="EMBL" id="WQQ27775.1"/>
    </source>
</evidence>
<protein>
    <submittedName>
        <fullName evidence="3">Uncharacterized protein</fullName>
    </submittedName>
</protein>
<dbReference type="RefSeq" id="WP_322938106.1">
    <property type="nucleotide sequence ID" value="NZ_CP141059.1"/>
</dbReference>
<sequence length="197" mass="20295">MRSTTATRSLILGGVLAGALALGAVQASGDDGPGAEQKASSSSSSAQAAVDKDQSKASTVSERGIVLEGTGTWRGQPVAVFVYENRKYGNSLQMVIGDPDGKHAIGAGEGRDPYVIDGVLNVGLEVDGDLAVVKGSVTESGDPRPATESAPDGELNTTTGTHTPLLVQATFEYRGETVDLSFSKSFEYDLESTRGVS</sequence>
<accession>A0ABZ0ZU15</accession>
<dbReference type="Proteomes" id="UP001327225">
    <property type="component" value="Chromosome"/>
</dbReference>
<feature type="compositionally biased region" description="Low complexity" evidence="1">
    <location>
        <begin position="39"/>
        <end position="49"/>
    </location>
</feature>
<evidence type="ECO:0000256" key="1">
    <source>
        <dbReference type="SAM" id="MobiDB-lite"/>
    </source>
</evidence>
<feature type="region of interest" description="Disordered" evidence="1">
    <location>
        <begin position="27"/>
        <end position="60"/>
    </location>
</feature>
<gene>
    <name evidence="3" type="ORF">SHK19_05960</name>
</gene>
<organism evidence="3 4">
    <name type="scientific">Nocardioides bizhenqiangii</name>
    <dbReference type="NCBI Taxonomy" id="3095076"/>
    <lineage>
        <taxon>Bacteria</taxon>
        <taxon>Bacillati</taxon>
        <taxon>Actinomycetota</taxon>
        <taxon>Actinomycetes</taxon>
        <taxon>Propionibacteriales</taxon>
        <taxon>Nocardioidaceae</taxon>
        <taxon>Nocardioides</taxon>
    </lineage>
</organism>
<feature type="chain" id="PRO_5047078112" evidence="2">
    <location>
        <begin position="28"/>
        <end position="197"/>
    </location>
</feature>
<feature type="region of interest" description="Disordered" evidence="1">
    <location>
        <begin position="135"/>
        <end position="160"/>
    </location>
</feature>
<dbReference type="EMBL" id="CP141059">
    <property type="protein sequence ID" value="WQQ27775.1"/>
    <property type="molecule type" value="Genomic_DNA"/>
</dbReference>
<evidence type="ECO:0000256" key="2">
    <source>
        <dbReference type="SAM" id="SignalP"/>
    </source>
</evidence>
<keyword evidence="2" id="KW-0732">Signal</keyword>
<name>A0ABZ0ZU15_9ACTN</name>
<evidence type="ECO:0000313" key="4">
    <source>
        <dbReference type="Proteomes" id="UP001327225"/>
    </source>
</evidence>
<keyword evidence="4" id="KW-1185">Reference proteome</keyword>
<reference evidence="4" key="1">
    <citation type="submission" date="2023-12" db="EMBL/GenBank/DDBJ databases">
        <title>Novel species in genus Nocardioides.</title>
        <authorList>
            <person name="Zhou H."/>
        </authorList>
    </citation>
    <scope>NUCLEOTIDE SEQUENCE [LARGE SCALE GENOMIC DNA]</scope>
    <source>
        <strain evidence="4">HM61</strain>
    </source>
</reference>
<proteinExistence type="predicted"/>
<feature type="signal peptide" evidence="2">
    <location>
        <begin position="1"/>
        <end position="27"/>
    </location>
</feature>